<dbReference type="InterPro" id="IPR001849">
    <property type="entry name" value="PH_domain"/>
</dbReference>
<keyword evidence="6" id="KW-0813">Transport</keyword>
<evidence type="ECO:0000256" key="2">
    <source>
        <dbReference type="ARBA" id="ARBA00004556"/>
    </source>
</evidence>
<dbReference type="GO" id="GO:0015031">
    <property type="term" value="P:protein transport"/>
    <property type="evidence" value="ECO:0007669"/>
    <property type="project" value="UniProtKB-KW"/>
</dbReference>
<evidence type="ECO:0000256" key="5">
    <source>
        <dbReference type="ARBA" id="ARBA00017509"/>
    </source>
</evidence>
<evidence type="ECO:0000256" key="9">
    <source>
        <dbReference type="SAM" id="MobiDB-lite"/>
    </source>
</evidence>
<keyword evidence="12" id="KW-1185">Reference proteome</keyword>
<dbReference type="SUPFAM" id="SSF50729">
    <property type="entry name" value="PH domain-like"/>
    <property type="match status" value="1"/>
</dbReference>
<evidence type="ECO:0000256" key="3">
    <source>
        <dbReference type="ARBA" id="ARBA00004624"/>
    </source>
</evidence>
<dbReference type="InterPro" id="IPR042561">
    <property type="entry name" value="Exo84_C_1"/>
</dbReference>
<proteinExistence type="inferred from homology"/>
<feature type="domain" description="PH" evidence="10">
    <location>
        <begin position="147"/>
        <end position="251"/>
    </location>
</feature>
<accession>A0ABD2WWJ6</accession>
<keyword evidence="8" id="KW-0653">Protein transport</keyword>
<dbReference type="Proteomes" id="UP001627154">
    <property type="component" value="Unassembled WGS sequence"/>
</dbReference>
<protein>
    <recommendedName>
        <fullName evidence="5">Exocyst complex component 8</fullName>
    </recommendedName>
</protein>
<dbReference type="InterPro" id="IPR042560">
    <property type="entry name" value="Exo84_C_2"/>
</dbReference>
<comment type="subcellular location">
    <subcellularLocation>
        <location evidence="3">Cell projection</location>
        <location evidence="3">Growth cone</location>
    </subcellularLocation>
    <subcellularLocation>
        <location evidence="2">Cytoplasm</location>
        <location evidence="2">Perinuclear region</location>
    </subcellularLocation>
</comment>
<dbReference type="SUPFAM" id="SSF74788">
    <property type="entry name" value="Cullin repeat-like"/>
    <property type="match status" value="1"/>
</dbReference>
<sequence>MSFAALENFAVDNFAADKFVKDLSSKCIGADELRLQRAKIQELADNTSASLKQNVYQNYIQFIETAKEISHLESEMYQLSQLLSEQRSLLSTLDIRRSSNVLLQNETPAESENVSDQQKEDEVKKKLTKLLENVEGALTLVETPGRLCLHEGTLQELDPIDGKPMKKIRAYLFNDILMTASELPYETKKGQPRYRMQVVYEIQSLAVVNVKDRGSVNLAFKLLAFPDTRVFQCSSATSKKEWLESCEQAKRLKLCQGNLPNDNNKEPSPKLERAFSMSMSTAEEENHVVSYAPLPDWILEISESLDSFIAQRHFEEAYDLLQKATSFLQTVEASPQILKEMQGKCKERSNYLISILTKELESTMEIKSLQGGGLRSAKRAVKLLIKLDRSAKACQLFLKLCSATLKTRLRKIKREGAIVHYVKQLSAIAFKNIAEMSQEFFNVFSGLPHCNSAFAVWCSHELKTLTCHIIKQIFIPQVSLSTIVDCIITLREDSEQLTQIGLDYRYQLDAQIRAPLSKILRETKEKYVEAIKLRASEENWNPSNFQTPQNADKVLMELDDIGIPLPENLIKNKYIIPLTNNTLTFAKMYIGLLEDCLNLATPEMIVLMENLLISILQVQLEHFQASMRNPKFKQKRNLIQDNAKYIKEVIIARSIELHKSVTGHQFRNLLILQKQFSMDSPGSPREPQPAPRISVQKYSTTEYI</sequence>
<dbReference type="CDD" id="cd01226">
    <property type="entry name" value="PH_RalBD_exo84"/>
    <property type="match status" value="1"/>
</dbReference>
<dbReference type="SMART" id="SM00233">
    <property type="entry name" value="PH"/>
    <property type="match status" value="1"/>
</dbReference>
<evidence type="ECO:0000256" key="8">
    <source>
        <dbReference type="ARBA" id="ARBA00022927"/>
    </source>
</evidence>
<dbReference type="InterPro" id="IPR032403">
    <property type="entry name" value="Exo84_C"/>
</dbReference>
<dbReference type="Gene3D" id="1.20.58.1210">
    <property type="entry name" value="Exo84p, N-terminal helical domain"/>
    <property type="match status" value="1"/>
</dbReference>
<dbReference type="GO" id="GO:0048471">
    <property type="term" value="C:perinuclear region of cytoplasm"/>
    <property type="evidence" value="ECO:0007669"/>
    <property type="project" value="UniProtKB-SubCell"/>
</dbReference>
<reference evidence="11 12" key="1">
    <citation type="journal article" date="2024" name="bioRxiv">
        <title>A reference genome for Trichogramma kaykai: A tiny desert-dwelling parasitoid wasp with competing sex-ratio distorters.</title>
        <authorList>
            <person name="Culotta J."/>
            <person name="Lindsey A.R."/>
        </authorList>
    </citation>
    <scope>NUCLEOTIDE SEQUENCE [LARGE SCALE GENOMIC DNA]</scope>
    <source>
        <strain evidence="11 12">KSX58</strain>
    </source>
</reference>
<dbReference type="GO" id="GO:0006887">
    <property type="term" value="P:exocytosis"/>
    <property type="evidence" value="ECO:0007669"/>
    <property type="project" value="UniProtKB-KW"/>
</dbReference>
<evidence type="ECO:0000256" key="4">
    <source>
        <dbReference type="ARBA" id="ARBA00007210"/>
    </source>
</evidence>
<evidence type="ECO:0000256" key="7">
    <source>
        <dbReference type="ARBA" id="ARBA00022483"/>
    </source>
</evidence>
<dbReference type="PANTHER" id="PTHR21426">
    <property type="entry name" value="EXOCYST COMPLEX COMPONENT 8"/>
    <property type="match status" value="1"/>
</dbReference>
<dbReference type="Pfam" id="PF08700">
    <property type="entry name" value="VPS51_Exo84_N"/>
    <property type="match status" value="1"/>
</dbReference>
<gene>
    <name evidence="11" type="ORF">TKK_008882</name>
</gene>
<comment type="caution">
    <text evidence="11">The sequence shown here is derived from an EMBL/GenBank/DDBJ whole genome shotgun (WGS) entry which is preliminary data.</text>
</comment>
<dbReference type="PROSITE" id="PS50003">
    <property type="entry name" value="PH_DOMAIN"/>
    <property type="match status" value="1"/>
</dbReference>
<comment type="similarity">
    <text evidence="4">Belongs to the EXO84 family.</text>
</comment>
<evidence type="ECO:0000256" key="1">
    <source>
        <dbReference type="ARBA" id="ARBA00002660"/>
    </source>
</evidence>
<dbReference type="GO" id="GO:0030426">
    <property type="term" value="C:growth cone"/>
    <property type="evidence" value="ECO:0007669"/>
    <property type="project" value="UniProtKB-SubCell"/>
</dbReference>
<dbReference type="Gene3D" id="2.30.29.30">
    <property type="entry name" value="Pleckstrin-homology domain (PH domain)/Phosphotyrosine-binding domain (PTB)"/>
    <property type="match status" value="1"/>
</dbReference>
<dbReference type="AlphaFoldDB" id="A0ABD2WWJ6"/>
<dbReference type="InterPro" id="IPR016159">
    <property type="entry name" value="Cullin_repeat-like_dom_sf"/>
</dbReference>
<keyword evidence="7" id="KW-0268">Exocytosis</keyword>
<evidence type="ECO:0000313" key="12">
    <source>
        <dbReference type="Proteomes" id="UP001627154"/>
    </source>
</evidence>
<name>A0ABD2WWJ6_9HYME</name>
<evidence type="ECO:0000259" key="10">
    <source>
        <dbReference type="PROSITE" id="PS50003"/>
    </source>
</evidence>
<dbReference type="InterPro" id="IPR033961">
    <property type="entry name" value="Exo84"/>
</dbReference>
<dbReference type="InterPro" id="IPR011993">
    <property type="entry name" value="PH-like_dom_sf"/>
</dbReference>
<feature type="region of interest" description="Disordered" evidence="9">
    <location>
        <begin position="678"/>
        <end position="704"/>
    </location>
</feature>
<dbReference type="EMBL" id="JBJJXI010000066">
    <property type="protein sequence ID" value="KAL3397315.1"/>
    <property type="molecule type" value="Genomic_DNA"/>
</dbReference>
<evidence type="ECO:0000313" key="11">
    <source>
        <dbReference type="EMBL" id="KAL3397315.1"/>
    </source>
</evidence>
<evidence type="ECO:0000256" key="6">
    <source>
        <dbReference type="ARBA" id="ARBA00022448"/>
    </source>
</evidence>
<organism evidence="11 12">
    <name type="scientific">Trichogramma kaykai</name>
    <dbReference type="NCBI Taxonomy" id="54128"/>
    <lineage>
        <taxon>Eukaryota</taxon>
        <taxon>Metazoa</taxon>
        <taxon>Ecdysozoa</taxon>
        <taxon>Arthropoda</taxon>
        <taxon>Hexapoda</taxon>
        <taxon>Insecta</taxon>
        <taxon>Pterygota</taxon>
        <taxon>Neoptera</taxon>
        <taxon>Endopterygota</taxon>
        <taxon>Hymenoptera</taxon>
        <taxon>Apocrita</taxon>
        <taxon>Proctotrupomorpha</taxon>
        <taxon>Chalcidoidea</taxon>
        <taxon>Trichogrammatidae</taxon>
        <taxon>Trichogramma</taxon>
    </lineage>
</organism>
<comment type="function">
    <text evidence="1">Component of the exocyst complex involved in the docking of exocytic vesicles with fusion sites on the plasma membrane.</text>
</comment>
<dbReference type="Gene3D" id="1.20.58.1220">
    <property type="entry name" value="Exo84p, C-terminal helical domain"/>
    <property type="match status" value="1"/>
</dbReference>
<dbReference type="PANTHER" id="PTHR21426:SF12">
    <property type="entry name" value="EXOCYST COMPLEX COMPONENT 8"/>
    <property type="match status" value="1"/>
</dbReference>
<dbReference type="Pfam" id="PF16528">
    <property type="entry name" value="Exo84_C"/>
    <property type="match status" value="1"/>
</dbReference>